<evidence type="ECO:0000313" key="8">
    <source>
        <dbReference type="Proteomes" id="UP000007305"/>
    </source>
</evidence>
<feature type="compositionally biased region" description="Pro residues" evidence="6">
    <location>
        <begin position="10"/>
        <end position="19"/>
    </location>
</feature>
<dbReference type="InterPro" id="IPR015424">
    <property type="entry name" value="PyrdxlP-dep_Trfase"/>
</dbReference>
<dbReference type="Gramene" id="Zm00001eb201300_T001">
    <property type="protein sequence ID" value="Zm00001eb201300_P001"/>
    <property type="gene ID" value="Zm00001eb201300"/>
</dbReference>
<evidence type="ECO:0000256" key="3">
    <source>
        <dbReference type="ARBA" id="ARBA00022679"/>
    </source>
</evidence>
<comment type="cofactor">
    <cofactor evidence="1">
        <name>pyridoxal 5'-phosphate</name>
        <dbReference type="ChEBI" id="CHEBI:597326"/>
    </cofactor>
</comment>
<proteinExistence type="inferred from homology"/>
<feature type="region of interest" description="Disordered" evidence="6">
    <location>
        <begin position="1"/>
        <end position="36"/>
    </location>
</feature>
<evidence type="ECO:0000313" key="7">
    <source>
        <dbReference type="EnsemblPlants" id="Zm00001eb201300_P001"/>
    </source>
</evidence>
<dbReference type="InterPro" id="IPR050087">
    <property type="entry name" value="AON_synthase_class-II"/>
</dbReference>
<keyword evidence="4" id="KW-0663">Pyridoxal phosphate</keyword>
<dbReference type="InParanoid" id="A0A804P185"/>
<organism evidence="7 8">
    <name type="scientific">Zea mays</name>
    <name type="common">Maize</name>
    <dbReference type="NCBI Taxonomy" id="4577"/>
    <lineage>
        <taxon>Eukaryota</taxon>
        <taxon>Viridiplantae</taxon>
        <taxon>Streptophyta</taxon>
        <taxon>Embryophyta</taxon>
        <taxon>Tracheophyta</taxon>
        <taxon>Spermatophyta</taxon>
        <taxon>Magnoliopsida</taxon>
        <taxon>Liliopsida</taxon>
        <taxon>Poales</taxon>
        <taxon>Poaceae</taxon>
        <taxon>PACMAD clade</taxon>
        <taxon>Panicoideae</taxon>
        <taxon>Andropogonodae</taxon>
        <taxon>Andropogoneae</taxon>
        <taxon>Tripsacinae</taxon>
        <taxon>Zea</taxon>
    </lineage>
</organism>
<evidence type="ECO:0008006" key="9">
    <source>
        <dbReference type="Google" id="ProtNLM"/>
    </source>
</evidence>
<sequence length="237" mass="25745">MELTSTSLCAPPPRVPAPSSPGARAQLPARRDGPLAPARPCPQPWRLAAAAPAFHGSTSCFLVHITHQVFGERSKPKVVVVSEYIESIRLCAAGPHTIVDGKEVVNFASANYLGLIGNEKIIESCISSLEKLVLVLVVHVVFMEQLMSILIKGDIIVTDEGVHWAVQNGLHLSRSIVVYFKHNDMASLASTLEKLTRGNKRAEKIRRYIVESHFFGVLGKSGCGLAEHYGVHLPNEA</sequence>
<evidence type="ECO:0000256" key="4">
    <source>
        <dbReference type="ARBA" id="ARBA00022898"/>
    </source>
</evidence>
<dbReference type="AlphaFoldDB" id="A0A804P185"/>
<keyword evidence="8" id="KW-1185">Reference proteome</keyword>
<keyword evidence="3" id="KW-0808">Transferase</keyword>
<accession>A0A804P185</accession>
<keyword evidence="5" id="KW-0012">Acyltransferase</keyword>
<evidence type="ECO:0000256" key="6">
    <source>
        <dbReference type="SAM" id="MobiDB-lite"/>
    </source>
</evidence>
<reference evidence="7" key="3">
    <citation type="submission" date="2021-05" db="UniProtKB">
        <authorList>
            <consortium name="EnsemblPlants"/>
        </authorList>
    </citation>
    <scope>IDENTIFICATION</scope>
    <source>
        <strain evidence="7">cv. B73</strain>
    </source>
</reference>
<protein>
    <recommendedName>
        <fullName evidence="9">Long chain base biosynthesis protein 1a</fullName>
    </recommendedName>
</protein>
<evidence type="ECO:0000256" key="2">
    <source>
        <dbReference type="ARBA" id="ARBA00008392"/>
    </source>
</evidence>
<dbReference type="PANTHER" id="PTHR13693">
    <property type="entry name" value="CLASS II AMINOTRANSFERASE/8-AMINO-7-OXONONANOATE SYNTHASE"/>
    <property type="match status" value="1"/>
</dbReference>
<comment type="similarity">
    <text evidence="2">Belongs to the class-II pyridoxal-phosphate-dependent aminotransferase family.</text>
</comment>
<evidence type="ECO:0000256" key="1">
    <source>
        <dbReference type="ARBA" id="ARBA00001933"/>
    </source>
</evidence>
<reference evidence="7" key="2">
    <citation type="submission" date="2019-07" db="EMBL/GenBank/DDBJ databases">
        <authorList>
            <person name="Seetharam A."/>
            <person name="Woodhouse M."/>
            <person name="Cannon E."/>
        </authorList>
    </citation>
    <scope>NUCLEOTIDE SEQUENCE [LARGE SCALE GENOMIC DNA]</scope>
    <source>
        <strain evidence="7">cv. B73</strain>
    </source>
</reference>
<dbReference type="InterPro" id="IPR015421">
    <property type="entry name" value="PyrdxlP-dep_Trfase_major"/>
</dbReference>
<reference evidence="8" key="1">
    <citation type="journal article" date="2009" name="Science">
        <title>The B73 maize genome: complexity, diversity, and dynamics.</title>
        <authorList>
            <person name="Schnable P.S."/>
            <person name="Ware D."/>
            <person name="Fulton R.S."/>
            <person name="Stein J.C."/>
            <person name="Wei F."/>
            <person name="Pasternak S."/>
            <person name="Liang C."/>
            <person name="Zhang J."/>
            <person name="Fulton L."/>
            <person name="Graves T.A."/>
            <person name="Minx P."/>
            <person name="Reily A.D."/>
            <person name="Courtney L."/>
            <person name="Kruchowski S.S."/>
            <person name="Tomlinson C."/>
            <person name="Strong C."/>
            <person name="Delehaunty K."/>
            <person name="Fronick C."/>
            <person name="Courtney B."/>
            <person name="Rock S.M."/>
            <person name="Belter E."/>
            <person name="Du F."/>
            <person name="Kim K."/>
            <person name="Abbott R.M."/>
            <person name="Cotton M."/>
            <person name="Levy A."/>
            <person name="Marchetto P."/>
            <person name="Ochoa K."/>
            <person name="Jackson S.M."/>
            <person name="Gillam B."/>
            <person name="Chen W."/>
            <person name="Yan L."/>
            <person name="Higginbotham J."/>
            <person name="Cardenas M."/>
            <person name="Waligorski J."/>
            <person name="Applebaum E."/>
            <person name="Phelps L."/>
            <person name="Falcone J."/>
            <person name="Kanchi K."/>
            <person name="Thane T."/>
            <person name="Scimone A."/>
            <person name="Thane N."/>
            <person name="Henke J."/>
            <person name="Wang T."/>
            <person name="Ruppert J."/>
            <person name="Shah N."/>
            <person name="Rotter K."/>
            <person name="Hodges J."/>
            <person name="Ingenthron E."/>
            <person name="Cordes M."/>
            <person name="Kohlberg S."/>
            <person name="Sgro J."/>
            <person name="Delgado B."/>
            <person name="Mead K."/>
            <person name="Chinwalla A."/>
            <person name="Leonard S."/>
            <person name="Crouse K."/>
            <person name="Collura K."/>
            <person name="Kudrna D."/>
            <person name="Currie J."/>
            <person name="He R."/>
            <person name="Angelova A."/>
            <person name="Rajasekar S."/>
            <person name="Mueller T."/>
            <person name="Lomeli R."/>
            <person name="Scara G."/>
            <person name="Ko A."/>
            <person name="Delaney K."/>
            <person name="Wissotski M."/>
            <person name="Lopez G."/>
            <person name="Campos D."/>
            <person name="Braidotti M."/>
            <person name="Ashley E."/>
            <person name="Golser W."/>
            <person name="Kim H."/>
            <person name="Lee S."/>
            <person name="Lin J."/>
            <person name="Dujmic Z."/>
            <person name="Kim W."/>
            <person name="Talag J."/>
            <person name="Zuccolo A."/>
            <person name="Fan C."/>
            <person name="Sebastian A."/>
            <person name="Kramer M."/>
            <person name="Spiegel L."/>
            <person name="Nascimento L."/>
            <person name="Zutavern T."/>
            <person name="Miller B."/>
            <person name="Ambroise C."/>
            <person name="Muller S."/>
            <person name="Spooner W."/>
            <person name="Narechania A."/>
            <person name="Ren L."/>
            <person name="Wei S."/>
            <person name="Kumari S."/>
            <person name="Faga B."/>
            <person name="Levy M.J."/>
            <person name="McMahan L."/>
            <person name="Van Buren P."/>
            <person name="Vaughn M.W."/>
            <person name="Ying K."/>
            <person name="Yeh C.-T."/>
            <person name="Emrich S.J."/>
            <person name="Jia Y."/>
            <person name="Kalyanaraman A."/>
            <person name="Hsia A.-P."/>
            <person name="Barbazuk W.B."/>
            <person name="Baucom R.S."/>
            <person name="Brutnell T.P."/>
            <person name="Carpita N.C."/>
            <person name="Chaparro C."/>
            <person name="Chia J.-M."/>
            <person name="Deragon J.-M."/>
            <person name="Estill J.C."/>
            <person name="Fu Y."/>
            <person name="Jeddeloh J.A."/>
            <person name="Han Y."/>
            <person name="Lee H."/>
            <person name="Li P."/>
            <person name="Lisch D.R."/>
            <person name="Liu S."/>
            <person name="Liu Z."/>
            <person name="Nagel D.H."/>
            <person name="McCann M.C."/>
            <person name="SanMiguel P."/>
            <person name="Myers A.M."/>
            <person name="Nettleton D."/>
            <person name="Nguyen J."/>
            <person name="Penning B.W."/>
            <person name="Ponnala L."/>
            <person name="Schneider K.L."/>
            <person name="Schwartz D.C."/>
            <person name="Sharma A."/>
            <person name="Soderlund C."/>
            <person name="Springer N.M."/>
            <person name="Sun Q."/>
            <person name="Wang H."/>
            <person name="Waterman M."/>
            <person name="Westerman R."/>
            <person name="Wolfgruber T.K."/>
            <person name="Yang L."/>
            <person name="Yu Y."/>
            <person name="Zhang L."/>
            <person name="Zhou S."/>
            <person name="Zhu Q."/>
            <person name="Bennetzen J.L."/>
            <person name="Dawe R.K."/>
            <person name="Jiang J."/>
            <person name="Jiang N."/>
            <person name="Presting G.G."/>
            <person name="Wessler S.R."/>
            <person name="Aluru S."/>
            <person name="Martienssen R.A."/>
            <person name="Clifton S.W."/>
            <person name="McCombie W.R."/>
            <person name="Wing R.A."/>
            <person name="Wilson R.K."/>
        </authorList>
    </citation>
    <scope>NUCLEOTIDE SEQUENCE [LARGE SCALE GENOMIC DNA]</scope>
    <source>
        <strain evidence="8">cv. B73</strain>
    </source>
</reference>
<evidence type="ECO:0000256" key="5">
    <source>
        <dbReference type="ARBA" id="ARBA00023315"/>
    </source>
</evidence>
<name>A0A804P185_MAIZE</name>
<dbReference type="PANTHER" id="PTHR13693:SF2">
    <property type="entry name" value="SERINE PALMITOYLTRANSFERASE 1"/>
    <property type="match status" value="1"/>
</dbReference>
<dbReference type="GO" id="GO:0004758">
    <property type="term" value="F:serine C-palmitoyltransferase activity"/>
    <property type="evidence" value="ECO:0007669"/>
    <property type="project" value="UniProtKB-EC"/>
</dbReference>
<dbReference type="Gene3D" id="3.40.640.10">
    <property type="entry name" value="Type I PLP-dependent aspartate aminotransferase-like (Major domain)"/>
    <property type="match status" value="1"/>
</dbReference>
<dbReference type="SUPFAM" id="SSF53383">
    <property type="entry name" value="PLP-dependent transferases"/>
    <property type="match status" value="1"/>
</dbReference>
<dbReference type="EnsemblPlants" id="Zm00001eb201300_T001">
    <property type="protein sequence ID" value="Zm00001eb201300_P001"/>
    <property type="gene ID" value="Zm00001eb201300"/>
</dbReference>
<dbReference type="Proteomes" id="UP000007305">
    <property type="component" value="Chromosome 4"/>
</dbReference>